<dbReference type="Pfam" id="PF13344">
    <property type="entry name" value="Hydrolase_6"/>
    <property type="match status" value="1"/>
</dbReference>
<sequence length="293" mass="33501">MKQKTFFPYKPLQGHELTGLSDVVADYDVFIIDLWGVIYNGKKVFEAAYEVLVKLKDLGKIVYLTTNSPRSKDHALKVLEKMGLDYSLFSELITAGQKTLELFEMNIIEPEKKRPLHTVFIDHNNLCTWATRAGLMESEDVEKADIILAIHMDESLLIPDPYVPLFRQAIDRDLLFVCANPDKYIMEYDIKRARVGILSDLYRAMGGRVIEVGKPHPIMFEEVMMAHLGKSTLLIGDSLVTDIRAAQYIGIDSLLITNGYHREEFHSVDEVKRGAIYETYGIAPTYICEELFW</sequence>
<dbReference type="STRING" id="91604.ID47_06510"/>
<dbReference type="PANTHER" id="PTHR19288">
    <property type="entry name" value="4-NITROPHENYLPHOSPHATASE-RELATED"/>
    <property type="match status" value="1"/>
</dbReference>
<accession>A0A077B0M7</accession>
<gene>
    <name evidence="1" type="ORF">ID47_06510</name>
</gene>
<dbReference type="InterPro" id="IPR036412">
    <property type="entry name" value="HAD-like_sf"/>
</dbReference>
<dbReference type="EMBL" id="CP008941">
    <property type="protein sequence ID" value="AIK96470.1"/>
    <property type="molecule type" value="Genomic_DNA"/>
</dbReference>
<evidence type="ECO:0000313" key="2">
    <source>
        <dbReference type="Proteomes" id="UP000028926"/>
    </source>
</evidence>
<dbReference type="PANTHER" id="PTHR19288:SF90">
    <property type="entry name" value="OS08G0542600 PROTEIN"/>
    <property type="match status" value="1"/>
</dbReference>
<dbReference type="InterPro" id="IPR006356">
    <property type="entry name" value="HAD-SF_hydro_IIA_hyp3"/>
</dbReference>
<dbReference type="InterPro" id="IPR006357">
    <property type="entry name" value="HAD-SF_hydro_IIA"/>
</dbReference>
<dbReference type="InterPro" id="IPR023214">
    <property type="entry name" value="HAD_sf"/>
</dbReference>
<protein>
    <recommendedName>
        <fullName evidence="3">Haloacid dehalogenase</fullName>
    </recommendedName>
</protein>
<evidence type="ECO:0008006" key="3">
    <source>
        <dbReference type="Google" id="ProtNLM"/>
    </source>
</evidence>
<dbReference type="RefSeq" id="WP_038464905.1">
    <property type="nucleotide sequence ID" value="NZ_CP008941.1"/>
</dbReference>
<dbReference type="NCBIfam" id="TIGR01459">
    <property type="entry name" value="HAD-SF-IIA-hyp4"/>
    <property type="match status" value="1"/>
</dbReference>
<dbReference type="KEGG" id="paca:ID47_06510"/>
<dbReference type="AlphaFoldDB" id="A0A077B0M7"/>
<keyword evidence="2" id="KW-1185">Reference proteome</keyword>
<proteinExistence type="predicted"/>
<name>A0A077B0M7_9PROT</name>
<dbReference type="Gene3D" id="3.40.50.1000">
    <property type="entry name" value="HAD superfamily/HAD-like"/>
    <property type="match status" value="2"/>
</dbReference>
<reference evidence="1 2" key="1">
    <citation type="submission" date="2014-07" db="EMBL/GenBank/DDBJ databases">
        <title>Comparative genomic insights into amoeba endosymbionts belonging to the families of Holosporaceae and Candidatus Midichloriaceae within Rickettsiales.</title>
        <authorList>
            <person name="Wang Z."/>
            <person name="Wu M."/>
        </authorList>
    </citation>
    <scope>NUCLEOTIDE SEQUENCE [LARGE SCALE GENOMIC DNA]</scope>
    <source>
        <strain evidence="1">PRA3</strain>
    </source>
</reference>
<dbReference type="Pfam" id="PF13242">
    <property type="entry name" value="Hydrolase_like"/>
    <property type="match status" value="1"/>
</dbReference>
<organism evidence="1 2">
    <name type="scientific">Candidatus Odyssella acanthamoebae</name>
    <dbReference type="NCBI Taxonomy" id="91604"/>
    <lineage>
        <taxon>Bacteria</taxon>
        <taxon>Pseudomonadati</taxon>
        <taxon>Pseudomonadota</taxon>
        <taxon>Alphaproteobacteria</taxon>
        <taxon>Holosporales</taxon>
        <taxon>Candidatus Paracaedibacteraceae</taxon>
        <taxon>Candidatus Odyssella</taxon>
    </lineage>
</organism>
<dbReference type="Proteomes" id="UP000028926">
    <property type="component" value="Chromosome"/>
</dbReference>
<dbReference type="eggNOG" id="COG0647">
    <property type="taxonomic scope" value="Bacteria"/>
</dbReference>
<evidence type="ECO:0000313" key="1">
    <source>
        <dbReference type="EMBL" id="AIK96470.1"/>
    </source>
</evidence>
<dbReference type="OrthoDB" id="9791073at2"/>
<dbReference type="HOGENOM" id="CLU_043473_2_0_5"/>
<dbReference type="GO" id="GO:0005737">
    <property type="term" value="C:cytoplasm"/>
    <property type="evidence" value="ECO:0007669"/>
    <property type="project" value="TreeGrafter"/>
</dbReference>
<dbReference type="GO" id="GO:0016791">
    <property type="term" value="F:phosphatase activity"/>
    <property type="evidence" value="ECO:0007669"/>
    <property type="project" value="TreeGrafter"/>
</dbReference>
<dbReference type="SUPFAM" id="SSF56784">
    <property type="entry name" value="HAD-like"/>
    <property type="match status" value="1"/>
</dbReference>